<keyword evidence="7" id="KW-1185">Reference proteome</keyword>
<dbReference type="CDD" id="cd11386">
    <property type="entry name" value="MCP_signal"/>
    <property type="match status" value="1"/>
</dbReference>
<dbReference type="PROSITE" id="PS50111">
    <property type="entry name" value="CHEMOTAXIS_TRANSDUC_2"/>
    <property type="match status" value="1"/>
</dbReference>
<dbReference type="EMBL" id="CP058910">
    <property type="protein sequence ID" value="QLH76516.1"/>
    <property type="molecule type" value="Genomic_DNA"/>
</dbReference>
<feature type="domain" description="Methyl-accepting transducer" evidence="5">
    <location>
        <begin position="269"/>
        <end position="505"/>
    </location>
</feature>
<dbReference type="GO" id="GO:0004888">
    <property type="term" value="F:transmembrane signaling receptor activity"/>
    <property type="evidence" value="ECO:0007669"/>
    <property type="project" value="InterPro"/>
</dbReference>
<proteinExistence type="inferred from homology"/>
<dbReference type="InterPro" id="IPR012292">
    <property type="entry name" value="Globin/Proto"/>
</dbReference>
<comment type="similarity">
    <text evidence="2">Belongs to the methyl-accepting chemotaxis (MCP) protein family.</text>
</comment>
<dbReference type="OrthoDB" id="8523at2157"/>
<dbReference type="PRINTS" id="PR00260">
    <property type="entry name" value="CHEMTRNSDUCR"/>
</dbReference>
<dbReference type="KEGG" id="hrr:HZS55_03980"/>
<dbReference type="CDD" id="cd01068">
    <property type="entry name" value="globin_sensor"/>
    <property type="match status" value="1"/>
</dbReference>
<feature type="region of interest" description="Disordered" evidence="4">
    <location>
        <begin position="170"/>
        <end position="197"/>
    </location>
</feature>
<dbReference type="SUPFAM" id="SSF46458">
    <property type="entry name" value="Globin-like"/>
    <property type="match status" value="1"/>
</dbReference>
<protein>
    <submittedName>
        <fullName evidence="6">Globin-coupled sensor protein</fullName>
    </submittedName>
</protein>
<feature type="compositionally biased region" description="Low complexity" evidence="4">
    <location>
        <begin position="170"/>
        <end position="183"/>
    </location>
</feature>
<dbReference type="GO" id="GO:0016020">
    <property type="term" value="C:membrane"/>
    <property type="evidence" value="ECO:0007669"/>
    <property type="project" value="InterPro"/>
</dbReference>
<dbReference type="GO" id="GO:0020037">
    <property type="term" value="F:heme binding"/>
    <property type="evidence" value="ECO:0007669"/>
    <property type="project" value="InterPro"/>
</dbReference>
<evidence type="ECO:0000256" key="4">
    <source>
        <dbReference type="SAM" id="MobiDB-lite"/>
    </source>
</evidence>
<keyword evidence="1 3" id="KW-0807">Transducer</keyword>
<dbReference type="GO" id="GO:0007165">
    <property type="term" value="P:signal transduction"/>
    <property type="evidence" value="ECO:0007669"/>
    <property type="project" value="UniProtKB-KW"/>
</dbReference>
<dbReference type="Gene3D" id="1.10.490.10">
    <property type="entry name" value="Globins"/>
    <property type="match status" value="1"/>
</dbReference>
<dbReference type="InterPro" id="IPR039379">
    <property type="entry name" value="Protoglobin_sensor_dom"/>
</dbReference>
<dbReference type="InterPro" id="IPR044398">
    <property type="entry name" value="Globin-sensor_dom"/>
</dbReference>
<dbReference type="PANTHER" id="PTHR32089">
    <property type="entry name" value="METHYL-ACCEPTING CHEMOTAXIS PROTEIN MCPB"/>
    <property type="match status" value="1"/>
</dbReference>
<dbReference type="Pfam" id="PF11563">
    <property type="entry name" value="Protoglobin"/>
    <property type="match status" value="1"/>
</dbReference>
<accession>A0A7D5TBM3</accession>
<dbReference type="InterPro" id="IPR004089">
    <property type="entry name" value="MCPsignal_dom"/>
</dbReference>
<dbReference type="GeneID" id="56076993"/>
<name>A0A7D5TBM3_9EURY</name>
<dbReference type="InterPro" id="IPR004090">
    <property type="entry name" value="Chemotax_Me-accpt_rcpt"/>
</dbReference>
<evidence type="ECO:0000256" key="1">
    <source>
        <dbReference type="ARBA" id="ARBA00023224"/>
    </source>
</evidence>
<dbReference type="InterPro" id="IPR009050">
    <property type="entry name" value="Globin-like_sf"/>
</dbReference>
<dbReference type="GO" id="GO:0019825">
    <property type="term" value="F:oxygen binding"/>
    <property type="evidence" value="ECO:0007669"/>
    <property type="project" value="InterPro"/>
</dbReference>
<dbReference type="Proteomes" id="UP000509667">
    <property type="component" value="Chromosome"/>
</dbReference>
<dbReference type="AlphaFoldDB" id="A0A7D5TBM3"/>
<evidence type="ECO:0000313" key="7">
    <source>
        <dbReference type="Proteomes" id="UP000509667"/>
    </source>
</evidence>
<dbReference type="SUPFAM" id="SSF58104">
    <property type="entry name" value="Methyl-accepting chemotaxis protein (MCP) signaling domain"/>
    <property type="match status" value="1"/>
</dbReference>
<dbReference type="PANTHER" id="PTHR32089:SF112">
    <property type="entry name" value="LYSOZYME-LIKE PROTEIN-RELATED"/>
    <property type="match status" value="1"/>
</dbReference>
<dbReference type="SMART" id="SM00283">
    <property type="entry name" value="MA"/>
    <property type="match status" value="1"/>
</dbReference>
<sequence>MKDYADEFGRGGLNSEVDLDSLLAGIGLDGEEIGWRKEFVGFDEADAERLAALEPLFASHADQIAEDFYDNLTGHEETTAVIDRSPKTVEQLKRTQSAYFASLTAGEYGEAYFANRARIGKIHDVLEMPMKHYIGQYGVYYDLILDLLRERLQENLVESLRAELVDAATDGGGAVADTDGDGPSSDDRSPAGQPVDMDAVERVVESEVDAGMDEVLSVLRVINLDMQVVADTYIHSYNERLQDEVDRRERVAAERERLREQVSADVERPVDQLLDASEDIADSARAMSELTDEQVGRVDEIAGEVSRMSATVEEVAATADEVETTSERARSLAEEGRDEADGAVEVMDEVGEAVDGVADDVDSLQARIGEIDEVVEVINDIADQTNILALNASIEAARAGDAGSGFAVVADEVKSLATESQERAGEIERMVAEIQADADETVDNLATTTVRVEEGIDRVETAMANLDDIVAAVAEAARGIGEVADATDDQAASAEEVASMLDDLVERTEEVSDEVADVAAASEQQVEMVREIDRTVDRLDAAGTDAA</sequence>
<organism evidence="6 7">
    <name type="scientific">Halosimplex rubrum</name>
    <dbReference type="NCBI Taxonomy" id="869889"/>
    <lineage>
        <taxon>Archaea</taxon>
        <taxon>Methanobacteriati</taxon>
        <taxon>Methanobacteriota</taxon>
        <taxon>Stenosarchaea group</taxon>
        <taxon>Halobacteria</taxon>
        <taxon>Halobacteriales</taxon>
        <taxon>Haloarculaceae</taxon>
        <taxon>Halosimplex</taxon>
    </lineage>
</organism>
<evidence type="ECO:0000259" key="5">
    <source>
        <dbReference type="PROSITE" id="PS50111"/>
    </source>
</evidence>
<dbReference type="Pfam" id="PF00015">
    <property type="entry name" value="MCPsignal"/>
    <property type="match status" value="1"/>
</dbReference>
<dbReference type="GO" id="GO:0006935">
    <property type="term" value="P:chemotaxis"/>
    <property type="evidence" value="ECO:0007669"/>
    <property type="project" value="InterPro"/>
</dbReference>
<gene>
    <name evidence="6" type="ORF">HZS55_03980</name>
</gene>
<reference evidence="6 7" key="1">
    <citation type="submission" date="2020-07" db="EMBL/GenBank/DDBJ databases">
        <title>Halosimplex pelagicum sp. nov. and Halosimplex rubrum sp. nov., isolated from salted brown alga Laminaria, and emended description of the genus Halosimplex.</title>
        <authorList>
            <person name="Cui H."/>
        </authorList>
    </citation>
    <scope>NUCLEOTIDE SEQUENCE [LARGE SCALE GENOMIC DNA]</scope>
    <source>
        <strain evidence="6 7">R27</strain>
    </source>
</reference>
<evidence type="ECO:0000256" key="2">
    <source>
        <dbReference type="ARBA" id="ARBA00029447"/>
    </source>
</evidence>
<evidence type="ECO:0000313" key="6">
    <source>
        <dbReference type="EMBL" id="QLH76516.1"/>
    </source>
</evidence>
<dbReference type="RefSeq" id="WP_179910453.1">
    <property type="nucleotide sequence ID" value="NZ_CP058910.1"/>
</dbReference>
<evidence type="ECO:0000256" key="3">
    <source>
        <dbReference type="PROSITE-ProRule" id="PRU00284"/>
    </source>
</evidence>
<dbReference type="Gene3D" id="1.10.287.950">
    <property type="entry name" value="Methyl-accepting chemotaxis protein"/>
    <property type="match status" value="1"/>
</dbReference>